<evidence type="ECO:0000313" key="1">
    <source>
        <dbReference type="EnsemblPlants" id="MELO3C029582.2.1"/>
    </source>
</evidence>
<sequence>MRNWNLQSLVAISVKFDSYSIAHVSISIRFKVQVGGTSMYKIERKLGNGAFGQLKVDLMRFNEILRLDLVLRCICFNAWHILLENEPTRNKEYKQPCIKDVYGGMRRDNFPGKRNGNMSKV</sequence>
<proteinExistence type="predicted"/>
<dbReference type="EnsemblPlants" id="MELO3C029582.2.1">
    <property type="protein sequence ID" value="MELO3C029582.2.1"/>
    <property type="gene ID" value="MELO3C029582.2"/>
</dbReference>
<name>A0A9I9E6T7_CUCME</name>
<dbReference type="AlphaFoldDB" id="A0A9I9E6T7"/>
<reference evidence="1" key="1">
    <citation type="submission" date="2023-03" db="UniProtKB">
        <authorList>
            <consortium name="EnsemblPlants"/>
        </authorList>
    </citation>
    <scope>IDENTIFICATION</scope>
</reference>
<dbReference type="Gramene" id="MELO3C029582.2.1">
    <property type="protein sequence ID" value="MELO3C029582.2.1"/>
    <property type="gene ID" value="MELO3C029582.2"/>
</dbReference>
<organism evidence="1">
    <name type="scientific">Cucumis melo</name>
    <name type="common">Muskmelon</name>
    <dbReference type="NCBI Taxonomy" id="3656"/>
    <lineage>
        <taxon>Eukaryota</taxon>
        <taxon>Viridiplantae</taxon>
        <taxon>Streptophyta</taxon>
        <taxon>Embryophyta</taxon>
        <taxon>Tracheophyta</taxon>
        <taxon>Spermatophyta</taxon>
        <taxon>Magnoliopsida</taxon>
        <taxon>eudicotyledons</taxon>
        <taxon>Gunneridae</taxon>
        <taxon>Pentapetalae</taxon>
        <taxon>rosids</taxon>
        <taxon>fabids</taxon>
        <taxon>Cucurbitales</taxon>
        <taxon>Cucurbitaceae</taxon>
        <taxon>Benincaseae</taxon>
        <taxon>Cucumis</taxon>
    </lineage>
</organism>
<protein>
    <submittedName>
        <fullName evidence="1">Uncharacterized protein</fullName>
    </submittedName>
</protein>
<accession>A0A9I9E6T7</accession>